<accession>A0A7W9SWJ8</accession>
<name>A0A7W9SWJ8_ARMRO</name>
<dbReference type="Proteomes" id="UP000520814">
    <property type="component" value="Unassembled WGS sequence"/>
</dbReference>
<dbReference type="PANTHER" id="PTHR20883">
    <property type="entry name" value="PHYTANOYL-COA DIOXYGENASE DOMAIN CONTAINING 1"/>
    <property type="match status" value="1"/>
</dbReference>
<dbReference type="Pfam" id="PF05721">
    <property type="entry name" value="PhyH"/>
    <property type="match status" value="1"/>
</dbReference>
<dbReference type="GO" id="GO:0005506">
    <property type="term" value="F:iron ion binding"/>
    <property type="evidence" value="ECO:0007669"/>
    <property type="project" value="UniProtKB-ARBA"/>
</dbReference>
<evidence type="ECO:0000313" key="1">
    <source>
        <dbReference type="EMBL" id="MBB6053680.1"/>
    </source>
</evidence>
<dbReference type="AlphaFoldDB" id="A0A7W9SWJ8"/>
<comment type="caution">
    <text evidence="1">The sequence shown here is derived from an EMBL/GenBank/DDBJ whole genome shotgun (WGS) entry which is preliminary data.</text>
</comment>
<dbReference type="Gene3D" id="2.60.120.620">
    <property type="entry name" value="q2cbj1_9rhob like domain"/>
    <property type="match status" value="1"/>
</dbReference>
<dbReference type="SUPFAM" id="SSF51197">
    <property type="entry name" value="Clavaminate synthase-like"/>
    <property type="match status" value="1"/>
</dbReference>
<reference evidence="1 2" key="1">
    <citation type="submission" date="2020-08" db="EMBL/GenBank/DDBJ databases">
        <title>Genomic Encyclopedia of Type Strains, Phase IV (KMG-IV): sequencing the most valuable type-strain genomes for metagenomic binning, comparative biology and taxonomic classification.</title>
        <authorList>
            <person name="Goeker M."/>
        </authorList>
    </citation>
    <scope>NUCLEOTIDE SEQUENCE [LARGE SCALE GENOMIC DNA]</scope>
    <source>
        <strain evidence="1 2">DSM 23562</strain>
    </source>
</reference>
<evidence type="ECO:0008006" key="3">
    <source>
        <dbReference type="Google" id="ProtNLM"/>
    </source>
</evidence>
<sequence>MTVSKEHLLTTVQVANFAADGLLVFPELIPDEINQEAMREIDEKLIPTGYEKSGQELSNIWKDSKGFGALFRLPQVEGIIRSLVGPSPLYDHHAFHKVGPRHEEGQIWHADNIIDPRQHFDIQLFYFPHDTPREMGGTMFLPGSHLRRIHETDIGRYQNFRGQVPIVCKAGTIAVGHHGIWHCAQPNHTEQMRYMFKLRINPTVRQRQLWNTDDLNDPQVPGILMRNHKWYGNDDRLEYAQRIKFWRFLIDDDKWDAHYWLTRVENKPERPAPFFT</sequence>
<gene>
    <name evidence="1" type="ORF">HNQ39_005522</name>
</gene>
<organism evidence="1 2">
    <name type="scientific">Armatimonas rosea</name>
    <dbReference type="NCBI Taxonomy" id="685828"/>
    <lineage>
        <taxon>Bacteria</taxon>
        <taxon>Bacillati</taxon>
        <taxon>Armatimonadota</taxon>
        <taxon>Armatimonadia</taxon>
        <taxon>Armatimonadales</taxon>
        <taxon>Armatimonadaceae</taxon>
        <taxon>Armatimonas</taxon>
    </lineage>
</organism>
<proteinExistence type="predicted"/>
<dbReference type="RefSeq" id="WP_184203772.1">
    <property type="nucleotide sequence ID" value="NZ_JACHGW010000008.1"/>
</dbReference>
<dbReference type="GO" id="GO:0016706">
    <property type="term" value="F:2-oxoglutarate-dependent dioxygenase activity"/>
    <property type="evidence" value="ECO:0007669"/>
    <property type="project" value="UniProtKB-ARBA"/>
</dbReference>
<dbReference type="EMBL" id="JACHGW010000008">
    <property type="protein sequence ID" value="MBB6053680.1"/>
    <property type="molecule type" value="Genomic_DNA"/>
</dbReference>
<protein>
    <recommendedName>
        <fullName evidence="3">Phytanoyl-CoA dioxygenase</fullName>
    </recommendedName>
</protein>
<keyword evidence="2" id="KW-1185">Reference proteome</keyword>
<evidence type="ECO:0000313" key="2">
    <source>
        <dbReference type="Proteomes" id="UP000520814"/>
    </source>
</evidence>
<dbReference type="PANTHER" id="PTHR20883:SF48">
    <property type="entry name" value="ECTOINE DIOXYGENASE"/>
    <property type="match status" value="1"/>
</dbReference>
<dbReference type="InterPro" id="IPR008775">
    <property type="entry name" value="Phytyl_CoA_dOase-like"/>
</dbReference>